<keyword evidence="5 13" id="KW-0285">Flavoprotein</keyword>
<accession>A0ABU5I318</accession>
<dbReference type="RefSeq" id="WP_322186986.1">
    <property type="nucleotide sequence ID" value="NZ_JAXLPB010000003.1"/>
</dbReference>
<evidence type="ECO:0000256" key="6">
    <source>
        <dbReference type="ARBA" id="ARBA00022643"/>
    </source>
</evidence>
<dbReference type="Pfam" id="PF22461">
    <property type="entry name" value="SLBB_2"/>
    <property type="match status" value="1"/>
</dbReference>
<feature type="transmembrane region" description="Helical" evidence="14">
    <location>
        <begin position="103"/>
        <end position="125"/>
    </location>
</feature>
<keyword evidence="8" id="KW-1278">Translocase</keyword>
<proteinExistence type="inferred from homology"/>
<dbReference type="InterPro" id="IPR001949">
    <property type="entry name" value="NADH-UbQ_OxRdtase_51kDa_CS"/>
</dbReference>
<evidence type="ECO:0000256" key="2">
    <source>
        <dbReference type="ARBA" id="ARBA00001966"/>
    </source>
</evidence>
<evidence type="ECO:0000259" key="15">
    <source>
        <dbReference type="SMART" id="SM00928"/>
    </source>
</evidence>
<dbReference type="Pfam" id="PF01512">
    <property type="entry name" value="Complex1_51K"/>
    <property type="match status" value="1"/>
</dbReference>
<keyword evidence="10 13" id="KW-0411">Iron-sulfur</keyword>
<keyword evidence="4 13" id="KW-0004">4Fe-4S</keyword>
<evidence type="ECO:0000313" key="16">
    <source>
        <dbReference type="EMBL" id="MDY8109495.1"/>
    </source>
</evidence>
<dbReference type="Gene3D" id="1.20.1440.230">
    <property type="entry name" value="NADH-ubiquinone oxidoreductase 51kDa subunit, iron-sulphur binding domain"/>
    <property type="match status" value="1"/>
</dbReference>
<keyword evidence="13" id="KW-0874">Quinone</keyword>
<dbReference type="InterPro" id="IPR054765">
    <property type="entry name" value="SLBB_dom"/>
</dbReference>
<evidence type="ECO:0000256" key="7">
    <source>
        <dbReference type="ARBA" id="ARBA00022723"/>
    </source>
</evidence>
<keyword evidence="14" id="KW-1133">Transmembrane helix</keyword>
<dbReference type="InterPro" id="IPR037207">
    <property type="entry name" value="Nuop51_4Fe4S-bd_sf"/>
</dbReference>
<dbReference type="Proteomes" id="UP001294412">
    <property type="component" value="Unassembled WGS sequence"/>
</dbReference>
<keyword evidence="9 13" id="KW-0408">Iron</keyword>
<dbReference type="Pfam" id="PF10589">
    <property type="entry name" value="NADH_4Fe-4S"/>
    <property type="match status" value="1"/>
</dbReference>
<keyword evidence="14" id="KW-0472">Membrane</keyword>
<name>A0ABU5I318_9HYPH</name>
<comment type="function">
    <text evidence="13">NDH-1 shuttles electrons from NADH, via FMN and iron-sulfur (Fe-S) centers, to quinones in the respiratory chain.</text>
</comment>
<dbReference type="InterPro" id="IPR019575">
    <property type="entry name" value="Nuop51_4Fe4S-bd"/>
</dbReference>
<evidence type="ECO:0000256" key="14">
    <source>
        <dbReference type="SAM" id="Phobius"/>
    </source>
</evidence>
<dbReference type="InterPro" id="IPR037225">
    <property type="entry name" value="Nuo51_FMN-bd_sf"/>
</dbReference>
<reference evidence="16 17" key="1">
    <citation type="submission" date="2023-12" db="EMBL/GenBank/DDBJ databases">
        <title>Description of Novel Strain Fulvimarina sp. 2208YS6-2-32 isolated from Uroteuthis (Photololigo) edulis.</title>
        <authorList>
            <person name="Park J.-S."/>
        </authorList>
    </citation>
    <scope>NUCLEOTIDE SEQUENCE [LARGE SCALE GENOMIC DNA]</scope>
    <source>
        <strain evidence="16 17">2208YS6-2-32</strain>
    </source>
</reference>
<organism evidence="16 17">
    <name type="scientific">Fulvimarina uroteuthidis</name>
    <dbReference type="NCBI Taxonomy" id="3098149"/>
    <lineage>
        <taxon>Bacteria</taxon>
        <taxon>Pseudomonadati</taxon>
        <taxon>Pseudomonadota</taxon>
        <taxon>Alphaproteobacteria</taxon>
        <taxon>Hyphomicrobiales</taxon>
        <taxon>Aurantimonadaceae</taxon>
        <taxon>Fulvimarina</taxon>
    </lineage>
</organism>
<evidence type="ECO:0000256" key="4">
    <source>
        <dbReference type="ARBA" id="ARBA00022485"/>
    </source>
</evidence>
<comment type="cofactor">
    <cofactor evidence="2 13">
        <name>[4Fe-4S] cluster</name>
        <dbReference type="ChEBI" id="CHEBI:49883"/>
    </cofactor>
</comment>
<keyword evidence="17" id="KW-1185">Reference proteome</keyword>
<evidence type="ECO:0000256" key="13">
    <source>
        <dbReference type="RuleBase" id="RU364066"/>
    </source>
</evidence>
<dbReference type="SUPFAM" id="SSF142984">
    <property type="entry name" value="Nqo1 middle domain-like"/>
    <property type="match status" value="1"/>
</dbReference>
<comment type="catalytic activity">
    <reaction evidence="12 13">
        <text>a quinone + NADH + 5 H(+)(in) = a quinol + NAD(+) + 4 H(+)(out)</text>
        <dbReference type="Rhea" id="RHEA:57888"/>
        <dbReference type="ChEBI" id="CHEBI:15378"/>
        <dbReference type="ChEBI" id="CHEBI:24646"/>
        <dbReference type="ChEBI" id="CHEBI:57540"/>
        <dbReference type="ChEBI" id="CHEBI:57945"/>
        <dbReference type="ChEBI" id="CHEBI:132124"/>
    </reaction>
</comment>
<dbReference type="SUPFAM" id="SSF140490">
    <property type="entry name" value="Nqo1C-terminal domain-like"/>
    <property type="match status" value="1"/>
</dbReference>
<evidence type="ECO:0000256" key="9">
    <source>
        <dbReference type="ARBA" id="ARBA00023004"/>
    </source>
</evidence>
<dbReference type="PROSITE" id="PS00644">
    <property type="entry name" value="COMPLEX1_51K_1"/>
    <property type="match status" value="1"/>
</dbReference>
<comment type="cofactor">
    <cofactor evidence="1 13">
        <name>FMN</name>
        <dbReference type="ChEBI" id="CHEBI:58210"/>
    </cofactor>
</comment>
<evidence type="ECO:0000313" key="17">
    <source>
        <dbReference type="Proteomes" id="UP001294412"/>
    </source>
</evidence>
<dbReference type="PANTHER" id="PTHR11780">
    <property type="entry name" value="NADH-UBIQUINONE OXIDOREDUCTASE FLAVOPROTEIN 1 NDUFV1"/>
    <property type="match status" value="1"/>
</dbReference>
<dbReference type="InterPro" id="IPR050837">
    <property type="entry name" value="ComplexI_51kDa_subunit"/>
</dbReference>
<keyword evidence="11 13" id="KW-0520">NAD</keyword>
<dbReference type="InterPro" id="IPR011537">
    <property type="entry name" value="NADH-UbQ_OxRdtase_suF"/>
</dbReference>
<keyword evidence="6 13" id="KW-0288">FMN</keyword>
<dbReference type="SUPFAM" id="SSF142019">
    <property type="entry name" value="Nqo1 FMN-binding domain-like"/>
    <property type="match status" value="1"/>
</dbReference>
<feature type="domain" description="NADH-ubiquinone oxidoreductase 51kDa subunit iron-sulphur binding" evidence="15">
    <location>
        <begin position="330"/>
        <end position="375"/>
    </location>
</feature>
<evidence type="ECO:0000256" key="10">
    <source>
        <dbReference type="ARBA" id="ARBA00023014"/>
    </source>
</evidence>
<dbReference type="PROSITE" id="PS00645">
    <property type="entry name" value="COMPLEX1_51K_2"/>
    <property type="match status" value="1"/>
</dbReference>
<evidence type="ECO:0000256" key="5">
    <source>
        <dbReference type="ARBA" id="ARBA00022630"/>
    </source>
</evidence>
<protein>
    <recommendedName>
        <fullName evidence="13">NADH-quinone oxidoreductase subunit F</fullName>
        <ecNumber evidence="13">7.1.1.-</ecNumber>
    </recommendedName>
</protein>
<keyword evidence="14" id="KW-0812">Transmembrane</keyword>
<dbReference type="NCBIfam" id="TIGR01959">
    <property type="entry name" value="nuoF_fam"/>
    <property type="match status" value="1"/>
</dbReference>
<sequence length="434" mass="47741">MLQDKDRIFTNIYGLRDKSLKGAMKRGHFDGTDEIIGKGRDWIINEMKASGLRGRGGAGFPTGLKWSFMPKESTGRPHYLVINADESEPGTCKDREIMRNDPFTLLEGCVIAGFAMGAHTAYIYIRGEYIREREALQRAVDECYEAGLLGTDNKCGWDFDIVVHHGAGAYICGEETALLESLEGKKGQPRLKPPFPANVGLYGCPTTVNNVESIAVAPTILRRGGGWFSGIGRQGNTGTKLFCISGHVEQPCTVEEAMGVTFRELIEKHCGGIRGGWDNLLAVIPGGSSVPLVPGRDIIDTPMDFDGLKEIKTSLGTAAVIVMDKSTDIVKAIARISYFYKHESCGQCTPCREGTGWMWRVMERMAVGNAKKSEIDMLLQVTKQVEGHTICALGDAAAWPIQGLMRHFRPEIERRIDDFSRNADLDRPHLVAAE</sequence>
<comment type="similarity">
    <text evidence="3 13">Belongs to the complex I 51 kDa subunit family.</text>
</comment>
<evidence type="ECO:0000256" key="8">
    <source>
        <dbReference type="ARBA" id="ARBA00022967"/>
    </source>
</evidence>
<dbReference type="Gene3D" id="3.10.20.600">
    <property type="match status" value="1"/>
</dbReference>
<dbReference type="InterPro" id="IPR011538">
    <property type="entry name" value="Nuo51_FMN-bd"/>
</dbReference>
<comment type="caution">
    <text evidence="16">The sequence shown here is derived from an EMBL/GenBank/DDBJ whole genome shotgun (WGS) entry which is preliminary data.</text>
</comment>
<dbReference type="PANTHER" id="PTHR11780:SF10">
    <property type="entry name" value="NADH DEHYDROGENASE [UBIQUINONE] FLAVOPROTEIN 1, MITOCHONDRIAL"/>
    <property type="match status" value="1"/>
</dbReference>
<dbReference type="SMART" id="SM00928">
    <property type="entry name" value="NADH_4Fe-4S"/>
    <property type="match status" value="1"/>
</dbReference>
<dbReference type="NCBIfam" id="NF010120">
    <property type="entry name" value="PRK13596.1"/>
    <property type="match status" value="1"/>
</dbReference>
<dbReference type="EMBL" id="JAXLPB010000003">
    <property type="protein sequence ID" value="MDY8109495.1"/>
    <property type="molecule type" value="Genomic_DNA"/>
</dbReference>
<dbReference type="EC" id="7.1.1.-" evidence="13"/>
<evidence type="ECO:0000256" key="1">
    <source>
        <dbReference type="ARBA" id="ARBA00001917"/>
    </source>
</evidence>
<evidence type="ECO:0000256" key="11">
    <source>
        <dbReference type="ARBA" id="ARBA00023027"/>
    </source>
</evidence>
<keyword evidence="7 13" id="KW-0479">Metal-binding</keyword>
<evidence type="ECO:0000256" key="3">
    <source>
        <dbReference type="ARBA" id="ARBA00007523"/>
    </source>
</evidence>
<gene>
    <name evidence="16" type="primary">nuoF</name>
    <name evidence="16" type="ORF">U0C82_10125</name>
</gene>
<evidence type="ECO:0000256" key="12">
    <source>
        <dbReference type="ARBA" id="ARBA00047712"/>
    </source>
</evidence>
<dbReference type="Gene3D" id="3.40.50.11540">
    <property type="entry name" value="NADH-ubiquinone oxidoreductase 51kDa subunit"/>
    <property type="match status" value="1"/>
</dbReference>